<comment type="caution">
    <text evidence="1">The sequence shown here is derived from an EMBL/GenBank/DDBJ whole genome shotgun (WGS) entry which is preliminary data.</text>
</comment>
<dbReference type="AlphaFoldDB" id="C9LUE0"/>
<organism evidence="1 2">
    <name type="scientific">Selenomonas sputigena (strain ATCC 35185 / DSM 20758 / CCUG 44933 / VPI D19B-28)</name>
    <dbReference type="NCBI Taxonomy" id="546271"/>
    <lineage>
        <taxon>Bacteria</taxon>
        <taxon>Bacillati</taxon>
        <taxon>Bacillota</taxon>
        <taxon>Negativicutes</taxon>
        <taxon>Selenomonadales</taxon>
        <taxon>Selenomonadaceae</taxon>
        <taxon>Selenomonas</taxon>
    </lineage>
</organism>
<name>C9LUE0_SELS3</name>
<evidence type="ECO:0000313" key="1">
    <source>
        <dbReference type="EMBL" id="EEX77671.1"/>
    </source>
</evidence>
<dbReference type="Proteomes" id="UP000003505">
    <property type="component" value="Unassembled WGS sequence"/>
</dbReference>
<gene>
    <name evidence="1" type="ORF">SELSPUOL_00947</name>
</gene>
<accession>C9LUE0</accession>
<evidence type="ECO:0000313" key="2">
    <source>
        <dbReference type="Proteomes" id="UP000003505"/>
    </source>
</evidence>
<sequence>MSAGEKRRPLLELLAYVIIENRMRQDIFSKCSAASCESRR</sequence>
<proteinExistence type="predicted"/>
<reference evidence="1 2" key="1">
    <citation type="submission" date="2009-09" db="EMBL/GenBank/DDBJ databases">
        <authorList>
            <person name="Weinstock G."/>
            <person name="Sodergren E."/>
            <person name="Clifton S."/>
            <person name="Fulton L."/>
            <person name="Fulton B."/>
            <person name="Courtney L."/>
            <person name="Fronick C."/>
            <person name="Harrison M."/>
            <person name="Strong C."/>
            <person name="Farmer C."/>
            <person name="Delahaunty K."/>
            <person name="Markovic C."/>
            <person name="Hall O."/>
            <person name="Minx P."/>
            <person name="Tomlinson C."/>
            <person name="Mitreva M."/>
            <person name="Nelson J."/>
            <person name="Hou S."/>
            <person name="Wollam A."/>
            <person name="Pepin K.H."/>
            <person name="Johnson M."/>
            <person name="Bhonagiri V."/>
            <person name="Nash W.E."/>
            <person name="Warren W."/>
            <person name="Chinwalla A."/>
            <person name="Mardis E.R."/>
            <person name="Wilson R.K."/>
        </authorList>
    </citation>
    <scope>NUCLEOTIDE SEQUENCE [LARGE SCALE GENOMIC DNA]</scope>
    <source>
        <strain evidence="2">ATCC 35185 / DSM 20758 / VPI D19B-28</strain>
    </source>
</reference>
<dbReference type="EMBL" id="ACKP02000015">
    <property type="protein sequence ID" value="EEX77671.1"/>
    <property type="molecule type" value="Genomic_DNA"/>
</dbReference>
<protein>
    <submittedName>
        <fullName evidence="1">Uncharacterized protein</fullName>
    </submittedName>
</protein>